<dbReference type="SUPFAM" id="SSF161065">
    <property type="entry name" value="ATP synthase D chain-like"/>
    <property type="match status" value="1"/>
</dbReference>
<sequence length="137" mass="16103">MVDMFRQCYQQLKVPYPQDTQTAQIEEQWKQVKEEIQKYKTERNVEIAAAKKELARIAALPKFDDMTMEMFFELYPDMAQDFVACPTFWPHTPEEQPNFDLARYDKKTPKEDKTPPPMAKPEEPPKGLRGKPGMVVF</sequence>
<keyword evidence="7" id="KW-0406">Ion transport</keyword>
<keyword evidence="9" id="KW-0472">Membrane</keyword>
<evidence type="ECO:0000256" key="10">
    <source>
        <dbReference type="SAM" id="MobiDB-lite"/>
    </source>
</evidence>
<dbReference type="Proteomes" id="UP000653454">
    <property type="component" value="Unassembled WGS sequence"/>
</dbReference>
<proteinExistence type="inferred from homology"/>
<accession>A0A8S4G119</accession>
<feature type="region of interest" description="Disordered" evidence="10">
    <location>
        <begin position="92"/>
        <end position="137"/>
    </location>
</feature>
<evidence type="ECO:0000256" key="3">
    <source>
        <dbReference type="ARBA" id="ARBA00022448"/>
    </source>
</evidence>
<organism evidence="11 12">
    <name type="scientific">Plutella xylostella</name>
    <name type="common">Diamondback moth</name>
    <name type="synonym">Plutella maculipennis</name>
    <dbReference type="NCBI Taxonomy" id="51655"/>
    <lineage>
        <taxon>Eukaryota</taxon>
        <taxon>Metazoa</taxon>
        <taxon>Ecdysozoa</taxon>
        <taxon>Arthropoda</taxon>
        <taxon>Hexapoda</taxon>
        <taxon>Insecta</taxon>
        <taxon>Pterygota</taxon>
        <taxon>Neoptera</taxon>
        <taxon>Endopterygota</taxon>
        <taxon>Lepidoptera</taxon>
        <taxon>Glossata</taxon>
        <taxon>Ditrysia</taxon>
        <taxon>Yponomeutoidea</taxon>
        <taxon>Plutellidae</taxon>
        <taxon>Plutella</taxon>
    </lineage>
</organism>
<protein>
    <submittedName>
        <fullName evidence="11">(diamondback moth) hypothetical protein</fullName>
    </submittedName>
</protein>
<evidence type="ECO:0000256" key="2">
    <source>
        <dbReference type="ARBA" id="ARBA00006842"/>
    </source>
</evidence>
<evidence type="ECO:0000313" key="12">
    <source>
        <dbReference type="Proteomes" id="UP000653454"/>
    </source>
</evidence>
<keyword evidence="8" id="KW-0496">Mitochondrion</keyword>
<evidence type="ECO:0000256" key="6">
    <source>
        <dbReference type="ARBA" id="ARBA00022792"/>
    </source>
</evidence>
<comment type="caution">
    <text evidence="11">The sequence shown here is derived from an EMBL/GenBank/DDBJ whole genome shotgun (WGS) entry which is preliminary data.</text>
</comment>
<keyword evidence="4" id="KW-0138">CF(0)</keyword>
<dbReference type="GO" id="GO:0015986">
    <property type="term" value="P:proton motive force-driven ATP synthesis"/>
    <property type="evidence" value="ECO:0007669"/>
    <property type="project" value="InterPro"/>
</dbReference>
<dbReference type="GO" id="GO:0005743">
    <property type="term" value="C:mitochondrial inner membrane"/>
    <property type="evidence" value="ECO:0007669"/>
    <property type="project" value="UniProtKB-SubCell"/>
</dbReference>
<dbReference type="EMBL" id="CAJHNJ030000071">
    <property type="protein sequence ID" value="CAG9133989.1"/>
    <property type="molecule type" value="Genomic_DNA"/>
</dbReference>
<dbReference type="Pfam" id="PF05873">
    <property type="entry name" value="Mt_ATP-synt_D"/>
    <property type="match status" value="1"/>
</dbReference>
<feature type="compositionally biased region" description="Basic and acidic residues" evidence="10">
    <location>
        <begin position="102"/>
        <end position="126"/>
    </location>
</feature>
<comment type="subcellular location">
    <subcellularLocation>
        <location evidence="1">Mitochondrion inner membrane</location>
    </subcellularLocation>
</comment>
<evidence type="ECO:0000256" key="4">
    <source>
        <dbReference type="ARBA" id="ARBA00022547"/>
    </source>
</evidence>
<dbReference type="GO" id="GO:0045259">
    <property type="term" value="C:proton-transporting ATP synthase complex"/>
    <property type="evidence" value="ECO:0007669"/>
    <property type="project" value="UniProtKB-KW"/>
</dbReference>
<evidence type="ECO:0000313" key="11">
    <source>
        <dbReference type="EMBL" id="CAG9133989.1"/>
    </source>
</evidence>
<name>A0A8S4G119_PLUXY</name>
<evidence type="ECO:0000256" key="1">
    <source>
        <dbReference type="ARBA" id="ARBA00004273"/>
    </source>
</evidence>
<evidence type="ECO:0000256" key="5">
    <source>
        <dbReference type="ARBA" id="ARBA00022781"/>
    </source>
</evidence>
<keyword evidence="12" id="KW-1185">Reference proteome</keyword>
<reference evidence="11" key="1">
    <citation type="submission" date="2020-11" db="EMBL/GenBank/DDBJ databases">
        <authorList>
            <person name="Whiteford S."/>
        </authorList>
    </citation>
    <scope>NUCLEOTIDE SEQUENCE</scope>
</reference>
<dbReference type="GO" id="GO:0015078">
    <property type="term" value="F:proton transmembrane transporter activity"/>
    <property type="evidence" value="ECO:0007669"/>
    <property type="project" value="InterPro"/>
</dbReference>
<dbReference type="Gene3D" id="6.10.280.70">
    <property type="match status" value="1"/>
</dbReference>
<dbReference type="AlphaFoldDB" id="A0A8S4G119"/>
<evidence type="ECO:0000256" key="7">
    <source>
        <dbReference type="ARBA" id="ARBA00023065"/>
    </source>
</evidence>
<keyword evidence="5" id="KW-0375">Hydrogen ion transport</keyword>
<evidence type="ECO:0000256" key="8">
    <source>
        <dbReference type="ARBA" id="ARBA00023128"/>
    </source>
</evidence>
<dbReference type="PANTHER" id="PTHR12700">
    <property type="entry name" value="ATP SYNTHASE SUBUNIT D, MITOCHONDRIAL"/>
    <property type="match status" value="1"/>
</dbReference>
<dbReference type="InterPro" id="IPR008689">
    <property type="entry name" value="ATP_synth_F0_dsu_mt"/>
</dbReference>
<dbReference type="InterPro" id="IPR036228">
    <property type="entry name" value="ATP_synth_F0_dsu_sf_mt"/>
</dbReference>
<gene>
    <name evidence="11" type="ORF">PLXY2_LOCUS12274</name>
</gene>
<keyword evidence="6" id="KW-0999">Mitochondrion inner membrane</keyword>
<evidence type="ECO:0000256" key="9">
    <source>
        <dbReference type="ARBA" id="ARBA00023136"/>
    </source>
</evidence>
<comment type="similarity">
    <text evidence="2">Belongs to the ATPase d subunit family.</text>
</comment>
<keyword evidence="3" id="KW-0813">Transport</keyword>